<evidence type="ECO:0000256" key="2">
    <source>
        <dbReference type="ARBA" id="ARBA00022737"/>
    </source>
</evidence>
<evidence type="ECO:0000259" key="5">
    <source>
        <dbReference type="PROSITE" id="PS50106"/>
    </source>
</evidence>
<dbReference type="FunFam" id="2.30.42.10:FF:000079">
    <property type="entry name" value="Whirlin a"/>
    <property type="match status" value="1"/>
</dbReference>
<dbReference type="EMBL" id="KB520693">
    <property type="protein sequence ID" value="EMP38091.1"/>
    <property type="molecule type" value="Genomic_DNA"/>
</dbReference>
<keyword evidence="2" id="KW-0677">Repeat</keyword>
<evidence type="ECO:0000313" key="6">
    <source>
        <dbReference type="EMBL" id="EMP38091.1"/>
    </source>
</evidence>
<feature type="region of interest" description="Disordered" evidence="4">
    <location>
        <begin position="182"/>
        <end position="229"/>
    </location>
</feature>
<organism evidence="6 7">
    <name type="scientific">Chelonia mydas</name>
    <name type="common">Green sea-turtle</name>
    <name type="synonym">Chelonia agassizi</name>
    <dbReference type="NCBI Taxonomy" id="8469"/>
    <lineage>
        <taxon>Eukaryota</taxon>
        <taxon>Metazoa</taxon>
        <taxon>Chordata</taxon>
        <taxon>Craniata</taxon>
        <taxon>Vertebrata</taxon>
        <taxon>Euteleostomi</taxon>
        <taxon>Archelosauria</taxon>
        <taxon>Testudinata</taxon>
        <taxon>Testudines</taxon>
        <taxon>Cryptodira</taxon>
        <taxon>Durocryptodira</taxon>
        <taxon>Americhelydia</taxon>
        <taxon>Chelonioidea</taxon>
        <taxon>Cheloniidae</taxon>
        <taxon>Chelonia</taxon>
    </lineage>
</organism>
<feature type="compositionally biased region" description="Low complexity" evidence="4">
    <location>
        <begin position="140"/>
        <end position="159"/>
    </location>
</feature>
<evidence type="ECO:0000256" key="3">
    <source>
        <dbReference type="ARBA" id="ARBA00023273"/>
    </source>
</evidence>
<keyword evidence="7" id="KW-1185">Reference proteome</keyword>
<dbReference type="Pfam" id="PF00595">
    <property type="entry name" value="PDZ"/>
    <property type="match status" value="1"/>
</dbReference>
<dbReference type="InterPro" id="IPR051844">
    <property type="entry name" value="USH2_Complex_Protein"/>
</dbReference>
<gene>
    <name evidence="6" type="ORF">UY3_04669</name>
</gene>
<comment type="subcellular location">
    <subcellularLocation>
        <location evidence="1">Cell projection</location>
    </subcellularLocation>
</comment>
<dbReference type="GO" id="GO:0005929">
    <property type="term" value="C:cilium"/>
    <property type="evidence" value="ECO:0007669"/>
    <property type="project" value="TreeGrafter"/>
</dbReference>
<dbReference type="GO" id="GO:0005886">
    <property type="term" value="C:plasma membrane"/>
    <property type="evidence" value="ECO:0007669"/>
    <property type="project" value="TreeGrafter"/>
</dbReference>
<feature type="domain" description="PDZ" evidence="5">
    <location>
        <begin position="264"/>
        <end position="335"/>
    </location>
</feature>
<feature type="compositionally biased region" description="Pro residues" evidence="4">
    <location>
        <begin position="80"/>
        <end position="93"/>
    </location>
</feature>
<dbReference type="Proteomes" id="UP000031443">
    <property type="component" value="Unassembled WGS sequence"/>
</dbReference>
<dbReference type="Gene3D" id="2.30.42.10">
    <property type="match status" value="1"/>
</dbReference>
<feature type="region of interest" description="Disordered" evidence="4">
    <location>
        <begin position="72"/>
        <end position="159"/>
    </location>
</feature>
<keyword evidence="3" id="KW-0966">Cell projection</keyword>
<dbReference type="PANTHER" id="PTHR23116:SF37">
    <property type="entry name" value="WHIRLIN"/>
    <property type="match status" value="1"/>
</dbReference>
<sequence>MLEEQARHLLNEQERATMAYYLDEYKETNISVDSLVMALFELLNTHAKNTADLEGGGEGLQSSINALPDISLDDVSSFPEEPPSFKPPPPPPAQELDSSTAQLAKVTPKRPSSESSQSGLFFVAPPSPTPPPSHPDKDTASMTSTSASVSTEDSASSPVYAAVSPATLSSGRHMGAHLSLVNQHPIGPFPQVQSPTRLKSPSPESTPVSSLPTPAPPPPPSHPEPDKGSLQSAINQHFVMVEVHRPNSEPDVNEPGLLEPTSCLIRVAKSAPTLGIAIEGGANTRQPLPRIVTIQRGGSAHNCGKLKVGHVILEVNGTMLRGKEHREAARVIAEAFKTKEKDHIDFLVTEFNVAL</sequence>
<dbReference type="InterPro" id="IPR001478">
    <property type="entry name" value="PDZ"/>
</dbReference>
<dbReference type="GO" id="GO:0002142">
    <property type="term" value="C:stereocilia ankle link complex"/>
    <property type="evidence" value="ECO:0007669"/>
    <property type="project" value="TreeGrafter"/>
</dbReference>
<evidence type="ECO:0000256" key="1">
    <source>
        <dbReference type="ARBA" id="ARBA00004316"/>
    </source>
</evidence>
<dbReference type="GO" id="GO:0001917">
    <property type="term" value="C:photoreceptor inner segment"/>
    <property type="evidence" value="ECO:0007669"/>
    <property type="project" value="TreeGrafter"/>
</dbReference>
<evidence type="ECO:0000313" key="7">
    <source>
        <dbReference type="Proteomes" id="UP000031443"/>
    </source>
</evidence>
<dbReference type="InterPro" id="IPR036034">
    <property type="entry name" value="PDZ_sf"/>
</dbReference>
<accession>M7BJI3</accession>
<dbReference type="PROSITE" id="PS50106">
    <property type="entry name" value="PDZ"/>
    <property type="match status" value="1"/>
</dbReference>
<feature type="compositionally biased region" description="Polar residues" evidence="4">
    <location>
        <begin position="191"/>
        <end position="203"/>
    </location>
</feature>
<dbReference type="STRING" id="8469.M7BJI3"/>
<dbReference type="SMART" id="SM00228">
    <property type="entry name" value="PDZ"/>
    <property type="match status" value="1"/>
</dbReference>
<protein>
    <submittedName>
        <fullName evidence="6">Whirlin</fullName>
    </submittedName>
</protein>
<reference evidence="7" key="1">
    <citation type="journal article" date="2013" name="Nat. Genet.">
        <title>The draft genomes of soft-shell turtle and green sea turtle yield insights into the development and evolution of the turtle-specific body plan.</title>
        <authorList>
            <person name="Wang Z."/>
            <person name="Pascual-Anaya J."/>
            <person name="Zadissa A."/>
            <person name="Li W."/>
            <person name="Niimura Y."/>
            <person name="Huang Z."/>
            <person name="Li C."/>
            <person name="White S."/>
            <person name="Xiong Z."/>
            <person name="Fang D."/>
            <person name="Wang B."/>
            <person name="Ming Y."/>
            <person name="Chen Y."/>
            <person name="Zheng Y."/>
            <person name="Kuraku S."/>
            <person name="Pignatelli M."/>
            <person name="Herrero J."/>
            <person name="Beal K."/>
            <person name="Nozawa M."/>
            <person name="Li Q."/>
            <person name="Wang J."/>
            <person name="Zhang H."/>
            <person name="Yu L."/>
            <person name="Shigenobu S."/>
            <person name="Wang J."/>
            <person name="Liu J."/>
            <person name="Flicek P."/>
            <person name="Searle S."/>
            <person name="Wang J."/>
            <person name="Kuratani S."/>
            <person name="Yin Y."/>
            <person name="Aken B."/>
            <person name="Zhang G."/>
            <person name="Irie N."/>
        </authorList>
    </citation>
    <scope>NUCLEOTIDE SEQUENCE [LARGE SCALE GENOMIC DNA]</scope>
</reference>
<name>M7BJI3_CHEMY</name>
<dbReference type="SUPFAM" id="SSF50156">
    <property type="entry name" value="PDZ domain-like"/>
    <property type="match status" value="1"/>
</dbReference>
<dbReference type="GO" id="GO:0060088">
    <property type="term" value="P:auditory receptor cell stereocilium organization"/>
    <property type="evidence" value="ECO:0007669"/>
    <property type="project" value="TreeGrafter"/>
</dbReference>
<dbReference type="GO" id="GO:0032426">
    <property type="term" value="C:stereocilium tip"/>
    <property type="evidence" value="ECO:0007669"/>
    <property type="project" value="TreeGrafter"/>
</dbReference>
<dbReference type="AlphaFoldDB" id="M7BJI3"/>
<evidence type="ECO:0000256" key="4">
    <source>
        <dbReference type="SAM" id="MobiDB-lite"/>
    </source>
</evidence>
<dbReference type="CDD" id="cd06742">
    <property type="entry name" value="PDZ3_FL-whirlin-like"/>
    <property type="match status" value="1"/>
</dbReference>
<dbReference type="Gene3D" id="1.20.1160.20">
    <property type="match status" value="1"/>
</dbReference>
<dbReference type="PANTHER" id="PTHR23116">
    <property type="entry name" value="PDZ DOMAIN CONTAINING WHIRLIN AND HARMONIN-RELATED"/>
    <property type="match status" value="1"/>
</dbReference>
<dbReference type="GO" id="GO:0007605">
    <property type="term" value="P:sensory perception of sound"/>
    <property type="evidence" value="ECO:0007669"/>
    <property type="project" value="TreeGrafter"/>
</dbReference>
<proteinExistence type="predicted"/>
<dbReference type="PRINTS" id="PR01217">
    <property type="entry name" value="PRICHEXTENSN"/>
</dbReference>
<feature type="compositionally biased region" description="Pro residues" evidence="4">
    <location>
        <begin position="213"/>
        <end position="222"/>
    </location>
</feature>